<sequence length="142" mass="16152">MADNTRMPYSVDFSNSDTILFDSHQFWVDSNSNSNQFHSIPILELESDCLESGLVHADCLIVPLNETDLCPPVLVKELTHFGPLIYNATTTQFSPYINVSTMFKAIMIEEWNSSTSYKSFYQSCAPIYCTYSQKMGTKCFLE</sequence>
<keyword evidence="2" id="KW-1185">Reference proteome</keyword>
<evidence type="ECO:0000313" key="1">
    <source>
        <dbReference type="EMBL" id="CAF1613345.1"/>
    </source>
</evidence>
<dbReference type="AlphaFoldDB" id="A0A816BMC9"/>
<gene>
    <name evidence="1" type="ORF">XAT740_LOCUS49210</name>
</gene>
<evidence type="ECO:0000313" key="2">
    <source>
        <dbReference type="Proteomes" id="UP000663828"/>
    </source>
</evidence>
<dbReference type="Proteomes" id="UP000663828">
    <property type="component" value="Unassembled WGS sequence"/>
</dbReference>
<proteinExistence type="predicted"/>
<protein>
    <submittedName>
        <fullName evidence="1">Uncharacterized protein</fullName>
    </submittedName>
</protein>
<reference evidence="1" key="1">
    <citation type="submission" date="2021-02" db="EMBL/GenBank/DDBJ databases">
        <authorList>
            <person name="Nowell W R."/>
        </authorList>
    </citation>
    <scope>NUCLEOTIDE SEQUENCE</scope>
</reference>
<comment type="caution">
    <text evidence="1">The sequence shown here is derived from an EMBL/GenBank/DDBJ whole genome shotgun (WGS) entry which is preliminary data.</text>
</comment>
<accession>A0A816BMC9</accession>
<dbReference type="EMBL" id="CAJNOR010007231">
    <property type="protein sequence ID" value="CAF1613345.1"/>
    <property type="molecule type" value="Genomic_DNA"/>
</dbReference>
<name>A0A816BMC9_ADIRI</name>
<organism evidence="1 2">
    <name type="scientific">Adineta ricciae</name>
    <name type="common">Rotifer</name>
    <dbReference type="NCBI Taxonomy" id="249248"/>
    <lineage>
        <taxon>Eukaryota</taxon>
        <taxon>Metazoa</taxon>
        <taxon>Spiralia</taxon>
        <taxon>Gnathifera</taxon>
        <taxon>Rotifera</taxon>
        <taxon>Eurotatoria</taxon>
        <taxon>Bdelloidea</taxon>
        <taxon>Adinetida</taxon>
        <taxon>Adinetidae</taxon>
        <taxon>Adineta</taxon>
    </lineage>
</organism>